<dbReference type="EMBL" id="JAWQEG010000606">
    <property type="protein sequence ID" value="KAK3887817.1"/>
    <property type="molecule type" value="Genomic_DNA"/>
</dbReference>
<dbReference type="Proteomes" id="UP001286313">
    <property type="component" value="Unassembled WGS sequence"/>
</dbReference>
<keyword evidence="3" id="KW-1185">Reference proteome</keyword>
<accession>A0AAE1G7Z8</accession>
<reference evidence="2" key="1">
    <citation type="submission" date="2023-10" db="EMBL/GenBank/DDBJ databases">
        <title>Genome assemblies of two species of porcelain crab, Petrolisthes cinctipes and Petrolisthes manimaculis (Anomura: Porcellanidae).</title>
        <authorList>
            <person name="Angst P."/>
        </authorList>
    </citation>
    <scope>NUCLEOTIDE SEQUENCE</scope>
    <source>
        <strain evidence="2">PB745_01</strain>
        <tissue evidence="2">Gill</tissue>
    </source>
</reference>
<feature type="compositionally biased region" description="Polar residues" evidence="1">
    <location>
        <begin position="95"/>
        <end position="116"/>
    </location>
</feature>
<evidence type="ECO:0000313" key="2">
    <source>
        <dbReference type="EMBL" id="KAK3887817.1"/>
    </source>
</evidence>
<dbReference type="AlphaFoldDB" id="A0AAE1G7Z8"/>
<sequence>MLALLQILESDSYDFDVQTATSPAPQEAGFGHSFSATRPEEEEIGLATFMERAVAQANDASSTSHMTPLLPPTEIIDMPEDDPPLAMMEFLPSGRQHSQAATSRCSSLTHQTPPTW</sequence>
<proteinExistence type="predicted"/>
<organism evidence="2 3">
    <name type="scientific">Petrolisthes cinctipes</name>
    <name type="common">Flat porcelain crab</name>
    <dbReference type="NCBI Taxonomy" id="88211"/>
    <lineage>
        <taxon>Eukaryota</taxon>
        <taxon>Metazoa</taxon>
        <taxon>Ecdysozoa</taxon>
        <taxon>Arthropoda</taxon>
        <taxon>Crustacea</taxon>
        <taxon>Multicrustacea</taxon>
        <taxon>Malacostraca</taxon>
        <taxon>Eumalacostraca</taxon>
        <taxon>Eucarida</taxon>
        <taxon>Decapoda</taxon>
        <taxon>Pleocyemata</taxon>
        <taxon>Anomura</taxon>
        <taxon>Galatheoidea</taxon>
        <taxon>Porcellanidae</taxon>
        <taxon>Petrolisthes</taxon>
    </lineage>
</organism>
<evidence type="ECO:0000256" key="1">
    <source>
        <dbReference type="SAM" id="MobiDB-lite"/>
    </source>
</evidence>
<name>A0AAE1G7Z8_PETCI</name>
<evidence type="ECO:0000313" key="3">
    <source>
        <dbReference type="Proteomes" id="UP001286313"/>
    </source>
</evidence>
<comment type="caution">
    <text evidence="2">The sequence shown here is derived from an EMBL/GenBank/DDBJ whole genome shotgun (WGS) entry which is preliminary data.</text>
</comment>
<feature type="region of interest" description="Disordered" evidence="1">
    <location>
        <begin position="57"/>
        <end position="116"/>
    </location>
</feature>
<protein>
    <submittedName>
        <fullName evidence="2">Uncharacterized protein</fullName>
    </submittedName>
</protein>
<gene>
    <name evidence="2" type="ORF">Pcinc_008096</name>
</gene>